<proteinExistence type="predicted"/>
<gene>
    <name evidence="1" type="ORF">NQ176_g67</name>
</gene>
<reference evidence="1" key="1">
    <citation type="submission" date="2022-08" db="EMBL/GenBank/DDBJ databases">
        <title>Genome Sequence of Lecanicillium fungicola.</title>
        <authorList>
            <person name="Buettner E."/>
        </authorList>
    </citation>
    <scope>NUCLEOTIDE SEQUENCE</scope>
    <source>
        <strain evidence="1">Babe33</strain>
    </source>
</reference>
<comment type="caution">
    <text evidence="1">The sequence shown here is derived from an EMBL/GenBank/DDBJ whole genome shotgun (WGS) entry which is preliminary data.</text>
</comment>
<organism evidence="1 2">
    <name type="scientific">Zarea fungicola</name>
    <dbReference type="NCBI Taxonomy" id="93591"/>
    <lineage>
        <taxon>Eukaryota</taxon>
        <taxon>Fungi</taxon>
        <taxon>Dikarya</taxon>
        <taxon>Ascomycota</taxon>
        <taxon>Pezizomycotina</taxon>
        <taxon>Sordariomycetes</taxon>
        <taxon>Hypocreomycetidae</taxon>
        <taxon>Hypocreales</taxon>
        <taxon>Cordycipitaceae</taxon>
        <taxon>Zarea</taxon>
    </lineage>
</organism>
<evidence type="ECO:0000313" key="2">
    <source>
        <dbReference type="Proteomes" id="UP001143910"/>
    </source>
</evidence>
<dbReference type="Proteomes" id="UP001143910">
    <property type="component" value="Unassembled WGS sequence"/>
</dbReference>
<name>A0ACC1NZR0_9HYPO</name>
<keyword evidence="2" id="KW-1185">Reference proteome</keyword>
<dbReference type="EMBL" id="JANJQO010000002">
    <property type="protein sequence ID" value="KAJ2984316.1"/>
    <property type="molecule type" value="Genomic_DNA"/>
</dbReference>
<accession>A0ACC1NZR0</accession>
<sequence>MKVSAILAVAISGVAFAAPEVFAVDKSKPFKDLTNLKYNNELPLAKGAFPIERRNAAAPIKDNRKLHYNIKNKLPIAVASSKRRDASQPQKDNRNLHYNVKNKLPIAFTD</sequence>
<evidence type="ECO:0000313" key="1">
    <source>
        <dbReference type="EMBL" id="KAJ2984316.1"/>
    </source>
</evidence>
<protein>
    <submittedName>
        <fullName evidence="1">Uncharacterized protein</fullName>
    </submittedName>
</protein>